<proteinExistence type="inferred from homology"/>
<feature type="chain" id="PRO_5017836381" description="phospholipase D" evidence="7">
    <location>
        <begin position="25"/>
        <end position="181"/>
    </location>
</feature>
<evidence type="ECO:0000256" key="1">
    <source>
        <dbReference type="ARBA" id="ARBA00000798"/>
    </source>
</evidence>
<dbReference type="EMBL" id="NXLR01000001">
    <property type="protein sequence ID" value="RDU61155.1"/>
    <property type="molecule type" value="Genomic_DNA"/>
</dbReference>
<keyword evidence="10" id="KW-1185">Reference proteome</keyword>
<keyword evidence="4" id="KW-0378">Hydrolase</keyword>
<evidence type="ECO:0000256" key="5">
    <source>
        <dbReference type="ARBA" id="ARBA00022963"/>
    </source>
</evidence>
<evidence type="ECO:0000313" key="10">
    <source>
        <dbReference type="Proteomes" id="UP000256599"/>
    </source>
</evidence>
<evidence type="ECO:0000256" key="7">
    <source>
        <dbReference type="SAM" id="SignalP"/>
    </source>
</evidence>
<dbReference type="InterPro" id="IPR051406">
    <property type="entry name" value="PLD_domain"/>
</dbReference>
<dbReference type="Proteomes" id="UP000256599">
    <property type="component" value="Unassembled WGS sequence"/>
</dbReference>
<dbReference type="CDD" id="cd09116">
    <property type="entry name" value="PLDc_Nuc_like"/>
    <property type="match status" value="1"/>
</dbReference>
<keyword evidence="5" id="KW-0442">Lipid degradation</keyword>
<evidence type="ECO:0000256" key="4">
    <source>
        <dbReference type="ARBA" id="ARBA00022801"/>
    </source>
</evidence>
<comment type="catalytic activity">
    <reaction evidence="1">
        <text>a 1,2-diacyl-sn-glycero-3-phosphocholine + H2O = a 1,2-diacyl-sn-glycero-3-phosphate + choline + H(+)</text>
        <dbReference type="Rhea" id="RHEA:14445"/>
        <dbReference type="ChEBI" id="CHEBI:15354"/>
        <dbReference type="ChEBI" id="CHEBI:15377"/>
        <dbReference type="ChEBI" id="CHEBI:15378"/>
        <dbReference type="ChEBI" id="CHEBI:57643"/>
        <dbReference type="ChEBI" id="CHEBI:58608"/>
        <dbReference type="EC" id="3.1.4.4"/>
    </reaction>
</comment>
<evidence type="ECO:0000256" key="3">
    <source>
        <dbReference type="ARBA" id="ARBA00012027"/>
    </source>
</evidence>
<dbReference type="SMART" id="SM00155">
    <property type="entry name" value="PLDc"/>
    <property type="match status" value="1"/>
</dbReference>
<evidence type="ECO:0000259" key="8">
    <source>
        <dbReference type="PROSITE" id="PS50035"/>
    </source>
</evidence>
<dbReference type="PANTHER" id="PTHR43856">
    <property type="entry name" value="CARDIOLIPIN HYDROLASE"/>
    <property type="match status" value="1"/>
</dbReference>
<dbReference type="GO" id="GO:0006793">
    <property type="term" value="P:phosphorus metabolic process"/>
    <property type="evidence" value="ECO:0007669"/>
    <property type="project" value="UniProtKB-ARBA"/>
</dbReference>
<feature type="domain" description="PLD phosphodiesterase" evidence="8">
    <location>
        <begin position="120"/>
        <end position="147"/>
    </location>
</feature>
<gene>
    <name evidence="9" type="ORF">CQA63_01225</name>
</gene>
<dbReference type="EC" id="3.1.4.4" evidence="3"/>
<evidence type="ECO:0000256" key="2">
    <source>
        <dbReference type="ARBA" id="ARBA00008664"/>
    </source>
</evidence>
<evidence type="ECO:0000256" key="6">
    <source>
        <dbReference type="ARBA" id="ARBA00023098"/>
    </source>
</evidence>
<organism evidence="9 10">
    <name type="scientific">Helicobacter marmotae</name>
    <dbReference type="NCBI Taxonomy" id="152490"/>
    <lineage>
        <taxon>Bacteria</taxon>
        <taxon>Pseudomonadati</taxon>
        <taxon>Campylobacterota</taxon>
        <taxon>Epsilonproteobacteria</taxon>
        <taxon>Campylobacterales</taxon>
        <taxon>Helicobacteraceae</taxon>
        <taxon>Helicobacter</taxon>
    </lineage>
</organism>
<dbReference type="GO" id="GO:0016891">
    <property type="term" value="F:RNA endonuclease activity producing 5'-phosphomonoesters, hydrolytic mechanism"/>
    <property type="evidence" value="ECO:0007669"/>
    <property type="project" value="TreeGrafter"/>
</dbReference>
<dbReference type="GO" id="GO:0004630">
    <property type="term" value="F:phospholipase D activity"/>
    <property type="evidence" value="ECO:0007669"/>
    <property type="project" value="UniProtKB-EC"/>
</dbReference>
<dbReference type="SUPFAM" id="SSF56024">
    <property type="entry name" value="Phospholipase D/nuclease"/>
    <property type="match status" value="1"/>
</dbReference>
<dbReference type="RefSeq" id="WP_104699107.1">
    <property type="nucleotide sequence ID" value="NZ_FZPP01000003.1"/>
</dbReference>
<feature type="signal peptide" evidence="7">
    <location>
        <begin position="1"/>
        <end position="24"/>
    </location>
</feature>
<keyword evidence="7" id="KW-0732">Signal</keyword>
<dbReference type="Gene3D" id="3.30.870.10">
    <property type="entry name" value="Endonuclease Chain A"/>
    <property type="match status" value="1"/>
</dbReference>
<dbReference type="InterPro" id="IPR001736">
    <property type="entry name" value="PLipase_D/transphosphatidylase"/>
</dbReference>
<name>A0A3D8I810_9HELI</name>
<reference evidence="9 10" key="1">
    <citation type="submission" date="2018-04" db="EMBL/GenBank/DDBJ databases">
        <title>Novel Campyloabacter and Helicobacter Species and Strains.</title>
        <authorList>
            <person name="Mannion A.J."/>
            <person name="Shen Z."/>
            <person name="Fox J.G."/>
        </authorList>
    </citation>
    <scope>NUCLEOTIDE SEQUENCE [LARGE SCALE GENOMIC DNA]</scope>
    <source>
        <strain evidence="9 10">MIT 98-6070</strain>
    </source>
</reference>
<evidence type="ECO:0000313" key="9">
    <source>
        <dbReference type="EMBL" id="RDU61155.1"/>
    </source>
</evidence>
<dbReference type="Pfam" id="PF13091">
    <property type="entry name" value="PLDc_2"/>
    <property type="match status" value="1"/>
</dbReference>
<keyword evidence="6" id="KW-0443">Lipid metabolism</keyword>
<protein>
    <recommendedName>
        <fullName evidence="3">phospholipase D</fullName>
        <ecNumber evidence="3">3.1.4.4</ecNumber>
    </recommendedName>
</protein>
<dbReference type="PANTHER" id="PTHR43856:SF1">
    <property type="entry name" value="MITOCHONDRIAL CARDIOLIPIN HYDROLASE"/>
    <property type="match status" value="1"/>
</dbReference>
<dbReference type="InterPro" id="IPR025202">
    <property type="entry name" value="PLD-like_dom"/>
</dbReference>
<sequence>MLQKTKKLLLACFALSLLYIPSLAKDTLYMLPYEQTQALNGLKNMLKNAQYEIKISIYSFTHNDIAKILRDSAKRGVRVYIIYDKESNMNNKSSTIGYLAKYNNISTCLLTGMRSANKKYFGIMHQKMAIVDEHSLAIGSANWTKNAFENNFETLLITDNDKLVNKALQAYEKMMHTCVGF</sequence>
<dbReference type="PROSITE" id="PS50035">
    <property type="entry name" value="PLD"/>
    <property type="match status" value="1"/>
</dbReference>
<comment type="similarity">
    <text evidence="2">Belongs to the phospholipase D family.</text>
</comment>
<dbReference type="GO" id="GO:0016042">
    <property type="term" value="P:lipid catabolic process"/>
    <property type="evidence" value="ECO:0007669"/>
    <property type="project" value="UniProtKB-KW"/>
</dbReference>
<comment type="caution">
    <text evidence="9">The sequence shown here is derived from an EMBL/GenBank/DDBJ whole genome shotgun (WGS) entry which is preliminary data.</text>
</comment>
<dbReference type="OrthoDB" id="9765044at2"/>
<dbReference type="AlphaFoldDB" id="A0A3D8I810"/>
<accession>A0A3D8I810</accession>